<feature type="chain" id="PRO_5047086979" evidence="1">
    <location>
        <begin position="20"/>
        <end position="433"/>
    </location>
</feature>
<evidence type="ECO:0000256" key="1">
    <source>
        <dbReference type="SAM" id="SignalP"/>
    </source>
</evidence>
<dbReference type="EMBL" id="BAAAYG010000003">
    <property type="protein sequence ID" value="GAA3282519.1"/>
    <property type="molecule type" value="Genomic_DNA"/>
</dbReference>
<dbReference type="PROSITE" id="PS51257">
    <property type="entry name" value="PROKAR_LIPOPROTEIN"/>
    <property type="match status" value="1"/>
</dbReference>
<keyword evidence="1" id="KW-0732">Signal</keyword>
<reference evidence="3" key="1">
    <citation type="journal article" date="2019" name="Int. J. Syst. Evol. Microbiol.">
        <title>The Global Catalogue of Microorganisms (GCM) 10K type strain sequencing project: providing services to taxonomists for standard genome sequencing and annotation.</title>
        <authorList>
            <consortium name="The Broad Institute Genomics Platform"/>
            <consortium name="The Broad Institute Genome Sequencing Center for Infectious Disease"/>
            <person name="Wu L."/>
            <person name="Ma J."/>
        </authorList>
    </citation>
    <scope>NUCLEOTIDE SEQUENCE [LARGE SCALE GENOMIC DNA]</scope>
    <source>
        <strain evidence="3">JCM 11483</strain>
    </source>
</reference>
<dbReference type="PANTHER" id="PTHR43649:SF11">
    <property type="entry name" value="ABC TRANSPORTER SUBSTRATE-BINDING PROTEIN YESO-RELATED"/>
    <property type="match status" value="1"/>
</dbReference>
<dbReference type="RefSeq" id="WP_344718750.1">
    <property type="nucleotide sequence ID" value="NZ_BAAAYG010000003.1"/>
</dbReference>
<evidence type="ECO:0000313" key="3">
    <source>
        <dbReference type="Proteomes" id="UP001501736"/>
    </source>
</evidence>
<keyword evidence="3" id="KW-1185">Reference proteome</keyword>
<comment type="caution">
    <text evidence="2">The sequence shown here is derived from an EMBL/GenBank/DDBJ whole genome shotgun (WGS) entry which is preliminary data.</text>
</comment>
<dbReference type="Pfam" id="PF01547">
    <property type="entry name" value="SBP_bac_1"/>
    <property type="match status" value="1"/>
</dbReference>
<organism evidence="2 3">
    <name type="scientific">Nesterenkonia halobia</name>
    <dbReference type="NCBI Taxonomy" id="37922"/>
    <lineage>
        <taxon>Bacteria</taxon>
        <taxon>Bacillati</taxon>
        <taxon>Actinomycetota</taxon>
        <taxon>Actinomycetes</taxon>
        <taxon>Micrococcales</taxon>
        <taxon>Micrococcaceae</taxon>
        <taxon>Nesterenkonia</taxon>
    </lineage>
</organism>
<name>A0ABP6RB33_9MICC</name>
<accession>A0ABP6RB33</accession>
<dbReference type="PANTHER" id="PTHR43649">
    <property type="entry name" value="ARABINOSE-BINDING PROTEIN-RELATED"/>
    <property type="match status" value="1"/>
</dbReference>
<protein>
    <submittedName>
        <fullName evidence="2">Extracellular solute-binding protein</fullName>
    </submittedName>
</protein>
<dbReference type="SUPFAM" id="SSF53850">
    <property type="entry name" value="Periplasmic binding protein-like II"/>
    <property type="match status" value="1"/>
</dbReference>
<dbReference type="InterPro" id="IPR050490">
    <property type="entry name" value="Bact_solute-bd_prot1"/>
</dbReference>
<dbReference type="Gene3D" id="3.40.190.10">
    <property type="entry name" value="Periplasmic binding protein-like II"/>
    <property type="match status" value="2"/>
</dbReference>
<dbReference type="InterPro" id="IPR006059">
    <property type="entry name" value="SBP"/>
</dbReference>
<gene>
    <name evidence="2" type="ORF">GCM10020260_09710</name>
</gene>
<dbReference type="Proteomes" id="UP001501736">
    <property type="component" value="Unassembled WGS sequence"/>
</dbReference>
<sequence>MPQNTRSRFLRGRRPAALAASVLVGTFALTSCGSGGGGGEDGEVSLRFSWWGSDSRHQATEEIVAAFEDEHPDISIETEYGDWSGYWDQLATQTAANDAPDIIQMDAQYLNEYASRGALLELDQVDTSAMDESSVANGTTEDGLMAVTTGINAMVMMANPEIFEQAGVEMPDDSTWTWEDYEEIASTITEEVDGVYGATGPGQPADLQIWLRQQGKHLTTEDGELGFEAADAAQYFEERLQLMKAGAYPPASVIAEDQTPGPDESMTGKGEVAMGMWWTNQLGAVSGAAGVDMVPLRMPSETGNAEDNGMWYKSTMMMSASAGTDHPEEAQEFIDFMVNSEEAGKINLTDRGLPSNLDVREAIMPELDGADKTSAEFIEEIEPELGEPEPVPAPGFSEMQSILQRYELEVYFERQSPQEAAEGMVQEMEQAMQ</sequence>
<feature type="signal peptide" evidence="1">
    <location>
        <begin position="1"/>
        <end position="19"/>
    </location>
</feature>
<proteinExistence type="predicted"/>
<evidence type="ECO:0000313" key="2">
    <source>
        <dbReference type="EMBL" id="GAA3282519.1"/>
    </source>
</evidence>